<feature type="compositionally biased region" description="Low complexity" evidence="5">
    <location>
        <begin position="245"/>
        <end position="257"/>
    </location>
</feature>
<evidence type="ECO:0000256" key="1">
    <source>
        <dbReference type="ARBA" id="ARBA00004141"/>
    </source>
</evidence>
<feature type="transmembrane region" description="Helical" evidence="6">
    <location>
        <begin position="112"/>
        <end position="132"/>
    </location>
</feature>
<feature type="transmembrane region" description="Helical" evidence="6">
    <location>
        <begin position="76"/>
        <end position="100"/>
    </location>
</feature>
<dbReference type="Pfam" id="PF00654">
    <property type="entry name" value="Voltage_CLC"/>
    <property type="match status" value="1"/>
</dbReference>
<feature type="region of interest" description="Disordered" evidence="5">
    <location>
        <begin position="217"/>
        <end position="257"/>
    </location>
</feature>
<evidence type="ECO:0000256" key="2">
    <source>
        <dbReference type="ARBA" id="ARBA00022692"/>
    </source>
</evidence>
<comment type="caution">
    <text evidence="7">The sequence shown here is derived from an EMBL/GenBank/DDBJ whole genome shotgun (WGS) entry which is preliminary data.</text>
</comment>
<feature type="compositionally biased region" description="Basic and acidic residues" evidence="5">
    <location>
        <begin position="223"/>
        <end position="232"/>
    </location>
</feature>
<feature type="transmembrane region" description="Helical" evidence="6">
    <location>
        <begin position="44"/>
        <end position="64"/>
    </location>
</feature>
<evidence type="ECO:0000313" key="7">
    <source>
        <dbReference type="EMBL" id="MFB9534483.1"/>
    </source>
</evidence>
<dbReference type="InterPro" id="IPR001807">
    <property type="entry name" value="ClC"/>
</dbReference>
<evidence type="ECO:0000256" key="5">
    <source>
        <dbReference type="SAM" id="MobiDB-lite"/>
    </source>
</evidence>
<dbReference type="RefSeq" id="WP_346127474.1">
    <property type="nucleotide sequence ID" value="NZ_BAAAXC010000015.1"/>
</dbReference>
<keyword evidence="8" id="KW-1185">Reference proteome</keyword>
<proteinExistence type="predicted"/>
<feature type="compositionally biased region" description="Basic residues" evidence="5">
    <location>
        <begin position="233"/>
        <end position="244"/>
    </location>
</feature>
<sequence length="257" mass="26463">MWDRLFAPLIAAGAGAITTVLVASPVLSVEVPDYAMGPLDLVSAVVIAAVGTLLGLAVVYAFPHVHRLFHRIRHPLVRYTVGGVVLGLLGVIGGLINLFKGLHEMKELTANAAAYTAAALALIVVVKLAALPVAASTAFVGGRIFPAVFAGVALGLAAHALVPCVPVALAITCGVLGISLAVSPAGLAQPLHGRDRRHRHRPAARAVPGPAALMAARHGQAPDAHRGDVAVRHDRHRARPRRGPRVAATPRAGQGIP</sequence>
<protein>
    <submittedName>
        <fullName evidence="7">Chloride channel protein</fullName>
    </submittedName>
</protein>
<name>A0ABV5QG23_9ACTN</name>
<organism evidence="7 8">
    <name type="scientific">Nonomuraea roseola</name>
    <dbReference type="NCBI Taxonomy" id="46179"/>
    <lineage>
        <taxon>Bacteria</taxon>
        <taxon>Bacillati</taxon>
        <taxon>Actinomycetota</taxon>
        <taxon>Actinomycetes</taxon>
        <taxon>Streptosporangiales</taxon>
        <taxon>Streptosporangiaceae</taxon>
        <taxon>Nonomuraea</taxon>
    </lineage>
</organism>
<keyword evidence="3 6" id="KW-1133">Transmembrane helix</keyword>
<feature type="transmembrane region" description="Helical" evidence="6">
    <location>
        <begin position="168"/>
        <end position="191"/>
    </location>
</feature>
<accession>A0ABV5QG23</accession>
<reference evidence="7 8" key="1">
    <citation type="submission" date="2024-09" db="EMBL/GenBank/DDBJ databases">
        <authorList>
            <person name="Sun Q."/>
            <person name="Mori K."/>
        </authorList>
    </citation>
    <scope>NUCLEOTIDE SEQUENCE [LARGE SCALE GENOMIC DNA]</scope>
    <source>
        <strain evidence="7 8">JCM 3323</strain>
    </source>
</reference>
<dbReference type="InterPro" id="IPR014743">
    <property type="entry name" value="Cl-channel_core"/>
</dbReference>
<dbReference type="EMBL" id="JBHMCE010000029">
    <property type="protein sequence ID" value="MFB9534483.1"/>
    <property type="molecule type" value="Genomic_DNA"/>
</dbReference>
<evidence type="ECO:0000256" key="6">
    <source>
        <dbReference type="SAM" id="Phobius"/>
    </source>
</evidence>
<evidence type="ECO:0000256" key="3">
    <source>
        <dbReference type="ARBA" id="ARBA00022989"/>
    </source>
</evidence>
<keyword evidence="2 6" id="KW-0812">Transmembrane</keyword>
<evidence type="ECO:0000313" key="8">
    <source>
        <dbReference type="Proteomes" id="UP001589646"/>
    </source>
</evidence>
<dbReference type="SUPFAM" id="SSF81340">
    <property type="entry name" value="Clc chloride channel"/>
    <property type="match status" value="1"/>
</dbReference>
<dbReference type="Gene3D" id="1.10.3080.10">
    <property type="entry name" value="Clc chloride channel"/>
    <property type="match status" value="1"/>
</dbReference>
<comment type="subcellular location">
    <subcellularLocation>
        <location evidence="1">Membrane</location>
        <topology evidence="1">Multi-pass membrane protein</topology>
    </subcellularLocation>
</comment>
<dbReference type="Proteomes" id="UP001589646">
    <property type="component" value="Unassembled WGS sequence"/>
</dbReference>
<evidence type="ECO:0000256" key="4">
    <source>
        <dbReference type="ARBA" id="ARBA00023136"/>
    </source>
</evidence>
<gene>
    <name evidence="7" type="ORF">ACFFRN_48530</name>
</gene>
<keyword evidence="4 6" id="KW-0472">Membrane</keyword>
<feature type="transmembrane region" description="Helical" evidence="6">
    <location>
        <begin position="144"/>
        <end position="162"/>
    </location>
</feature>